<feature type="domain" description="PASTA" evidence="2">
    <location>
        <begin position="170"/>
        <end position="237"/>
    </location>
</feature>
<organism evidence="3">
    <name type="scientific">hydrothermal vent metagenome</name>
    <dbReference type="NCBI Taxonomy" id="652676"/>
    <lineage>
        <taxon>unclassified sequences</taxon>
        <taxon>metagenomes</taxon>
        <taxon>ecological metagenomes</taxon>
    </lineage>
</organism>
<feature type="transmembrane region" description="Helical" evidence="1">
    <location>
        <begin position="7"/>
        <end position="30"/>
    </location>
</feature>
<feature type="domain" description="PASTA" evidence="2">
    <location>
        <begin position="33"/>
        <end position="100"/>
    </location>
</feature>
<proteinExistence type="predicted"/>
<keyword evidence="1" id="KW-0472">Membrane</keyword>
<dbReference type="EMBL" id="UOGE01000096">
    <property type="protein sequence ID" value="VAX24664.1"/>
    <property type="molecule type" value="Genomic_DNA"/>
</dbReference>
<dbReference type="InterPro" id="IPR005543">
    <property type="entry name" value="PASTA_dom"/>
</dbReference>
<dbReference type="CDD" id="cd06577">
    <property type="entry name" value="PASTA_pknB"/>
    <property type="match status" value="3"/>
</dbReference>
<dbReference type="PROSITE" id="PS51178">
    <property type="entry name" value="PASTA"/>
    <property type="match status" value="3"/>
</dbReference>
<evidence type="ECO:0000259" key="2">
    <source>
        <dbReference type="PROSITE" id="PS51178"/>
    </source>
</evidence>
<evidence type="ECO:0000313" key="3">
    <source>
        <dbReference type="EMBL" id="VAX24664.1"/>
    </source>
</evidence>
<dbReference type="Gene3D" id="3.30.10.20">
    <property type="match status" value="3"/>
</dbReference>
<name>A0A3B1CL08_9ZZZZ</name>
<feature type="domain" description="PASTA" evidence="2">
    <location>
        <begin position="101"/>
        <end position="167"/>
    </location>
</feature>
<evidence type="ECO:0000256" key="1">
    <source>
        <dbReference type="SAM" id="Phobius"/>
    </source>
</evidence>
<reference evidence="3" key="1">
    <citation type="submission" date="2018-06" db="EMBL/GenBank/DDBJ databases">
        <authorList>
            <person name="Zhirakovskaya E."/>
        </authorList>
    </citation>
    <scope>NUCLEOTIDE SEQUENCE</scope>
</reference>
<dbReference type="Pfam" id="PF03793">
    <property type="entry name" value="PASTA"/>
    <property type="match status" value="3"/>
</dbReference>
<gene>
    <name evidence="3" type="ORF">MNBD_NITROSPINAE02-2023</name>
</gene>
<accession>A0A3B1CL08</accession>
<dbReference type="AlphaFoldDB" id="A0A3B1CL08"/>
<keyword evidence="1" id="KW-1133">Transmembrane helix</keyword>
<protein>
    <recommendedName>
        <fullName evidence="2">PASTA domain-containing protein</fullName>
    </recommendedName>
</protein>
<sequence>MNQAIEYLKAFALFIAVAVVSGVIVMKIAMISGGEAVQTPDIRGKEIIPALETLSVSGLHLKVTRMDFDSTIPKDRIVSQEPEAGESLKRGRDVRVIVSRGSKEALTPDLTGSSLFRAETILNRNDIKIRKRVYIHSDKPKGVILAQKPPPRTSIIRGDAVSLLVSSGHYPQYVMAPDFVERRLAFVMDRIKELDLKISRVAYEASSQTDRGVVIRQEPPFGARIEKGSFIALTVSEGIAPEDDHPTTYTFLYYTVPDGPSAVKVSITQENRDGEKEVYNRVHRPGDTVSLLVEIKGRTVAKIFLDNELAEARRF</sequence>
<dbReference type="SMART" id="SM00740">
    <property type="entry name" value="PASTA"/>
    <property type="match status" value="3"/>
</dbReference>
<keyword evidence="1" id="KW-0812">Transmembrane</keyword>